<dbReference type="Proteomes" id="UP000587462">
    <property type="component" value="Unassembled WGS sequence"/>
</dbReference>
<accession>A0A7Y7B4D9</accession>
<dbReference type="GO" id="GO:0016788">
    <property type="term" value="F:hydrolase activity, acting on ester bonds"/>
    <property type="evidence" value="ECO:0007669"/>
    <property type="project" value="InterPro"/>
</dbReference>
<dbReference type="RefSeq" id="WP_171081002.1">
    <property type="nucleotide sequence ID" value="NZ_BNBU01000010.1"/>
</dbReference>
<dbReference type="InterPro" id="IPR001087">
    <property type="entry name" value="GDSL"/>
</dbReference>
<feature type="signal peptide" evidence="1">
    <location>
        <begin position="1"/>
        <end position="26"/>
    </location>
</feature>
<evidence type="ECO:0000256" key="1">
    <source>
        <dbReference type="SAM" id="SignalP"/>
    </source>
</evidence>
<dbReference type="Gene3D" id="3.40.50.1110">
    <property type="entry name" value="SGNH hydrolase"/>
    <property type="match status" value="1"/>
</dbReference>
<name>A0A7Y7B4D9_STRMO</name>
<sequence>MRFRRTAVCAATATALVAATAGTAHATPPIPTRMAALGDSLTRAAGSCTVGGGTLCARNSWSTGANPAVGSHYSRIRELNPEVLPYNEARAGATSADLGRQVRAAVAEGGIDYVTVMIGEGDACAASEARMTSVGSFRNRIRAALRTLHSAAPEASVFVASVPDPVQLWQLGKDDPAAVKAWKDGGVCQALLADPTSLSAGATERRERVRERVMDYNAALDRACREIAGCRYDGDAVFDHRFSAADISSADHFHPSLAGQRTLAEVTYEAGFDW</sequence>
<dbReference type="InterPro" id="IPR036514">
    <property type="entry name" value="SGNH_hydro_sf"/>
</dbReference>
<proteinExistence type="predicted"/>
<reference evidence="2 3" key="1">
    <citation type="submission" date="2020-04" db="EMBL/GenBank/DDBJ databases">
        <title>Draft Genome Sequence of Streptomyces morookaense DSM 40503, an 8-azaguanine-producing strain.</title>
        <authorList>
            <person name="Qi J."/>
            <person name="Gao J.-M."/>
        </authorList>
    </citation>
    <scope>NUCLEOTIDE SEQUENCE [LARGE SCALE GENOMIC DNA]</scope>
    <source>
        <strain evidence="2 3">DSM 40503</strain>
    </source>
</reference>
<dbReference type="AlphaFoldDB" id="A0A7Y7B4D9"/>
<keyword evidence="1" id="KW-0732">Signal</keyword>
<dbReference type="SUPFAM" id="SSF52266">
    <property type="entry name" value="SGNH hydrolase"/>
    <property type="match status" value="1"/>
</dbReference>
<dbReference type="Pfam" id="PF00657">
    <property type="entry name" value="Lipase_GDSL"/>
    <property type="match status" value="1"/>
</dbReference>
<keyword evidence="2" id="KW-0378">Hydrolase</keyword>
<evidence type="ECO:0000313" key="2">
    <source>
        <dbReference type="EMBL" id="NVK78670.1"/>
    </source>
</evidence>
<protein>
    <submittedName>
        <fullName evidence="2">SGNH/GDSL hydrolase family protein</fullName>
    </submittedName>
</protein>
<feature type="chain" id="PRO_5031258828" evidence="1">
    <location>
        <begin position="27"/>
        <end position="274"/>
    </location>
</feature>
<gene>
    <name evidence="2" type="ORF">HG542_13445</name>
</gene>
<organism evidence="2 3">
    <name type="scientific">Streptomyces morookaense</name>
    <name type="common">Streptoverticillium morookaense</name>
    <dbReference type="NCBI Taxonomy" id="1970"/>
    <lineage>
        <taxon>Bacteria</taxon>
        <taxon>Bacillati</taxon>
        <taxon>Actinomycetota</taxon>
        <taxon>Actinomycetes</taxon>
        <taxon>Kitasatosporales</taxon>
        <taxon>Streptomycetaceae</taxon>
        <taxon>Streptomyces</taxon>
    </lineage>
</organism>
<evidence type="ECO:0000313" key="3">
    <source>
        <dbReference type="Proteomes" id="UP000587462"/>
    </source>
</evidence>
<comment type="caution">
    <text evidence="2">The sequence shown here is derived from an EMBL/GenBank/DDBJ whole genome shotgun (WGS) entry which is preliminary data.</text>
</comment>
<keyword evidence="3" id="KW-1185">Reference proteome</keyword>
<dbReference type="EMBL" id="JABBXF010000027">
    <property type="protein sequence ID" value="NVK78670.1"/>
    <property type="molecule type" value="Genomic_DNA"/>
</dbReference>